<sequence>MQQDFLSIREMTPDFDDIPLPEGWVEEFHESGHPYYVDTLANPPRSIWIHPYEDEVYLRQHPEDQGKLQAWMAADSKSRSSSPLPDGRSPLYTEDVKVAPALGDERRSSREYYGRRGPVDEYAPGMSTGSHMGDRGLLGGGRGLGGLGGDGRGFGGGGLGGRRGLIGGLLGALTERTEMAQESRGAYYEPRFGMGGGLGGPGMMMGGRGFGMPMDRRTERFMRREDKYERRMQRRQEKYERRMDRRYGGRYAPPAYARPEYYPGQYPSGYYGQQQQYGGGQYYAPPPQVATPHEQEHHGGKVLPFLGGVAVGVAGDELFHHFKDKDGDKKEGKN</sequence>
<feature type="region of interest" description="Disordered" evidence="1">
    <location>
        <begin position="69"/>
        <end position="137"/>
    </location>
</feature>
<protein>
    <recommendedName>
        <fullName evidence="2">WW domain-containing protein</fullName>
    </recommendedName>
</protein>
<feature type="domain" description="WW" evidence="2">
    <location>
        <begin position="19"/>
        <end position="53"/>
    </location>
</feature>
<evidence type="ECO:0000256" key="1">
    <source>
        <dbReference type="SAM" id="MobiDB-lite"/>
    </source>
</evidence>
<accession>A0A1Q3EFP7</accession>
<evidence type="ECO:0000313" key="3">
    <source>
        <dbReference type="EMBL" id="GAW06011.1"/>
    </source>
</evidence>
<dbReference type="AlphaFoldDB" id="A0A1Q3EFP7"/>
<organism evidence="3 4">
    <name type="scientific">Lentinula edodes</name>
    <name type="common">Shiitake mushroom</name>
    <name type="synonym">Lentinus edodes</name>
    <dbReference type="NCBI Taxonomy" id="5353"/>
    <lineage>
        <taxon>Eukaryota</taxon>
        <taxon>Fungi</taxon>
        <taxon>Dikarya</taxon>
        <taxon>Basidiomycota</taxon>
        <taxon>Agaricomycotina</taxon>
        <taxon>Agaricomycetes</taxon>
        <taxon>Agaricomycetidae</taxon>
        <taxon>Agaricales</taxon>
        <taxon>Marasmiineae</taxon>
        <taxon>Omphalotaceae</taxon>
        <taxon>Lentinula</taxon>
    </lineage>
</organism>
<dbReference type="Proteomes" id="UP000188533">
    <property type="component" value="Unassembled WGS sequence"/>
</dbReference>
<evidence type="ECO:0000313" key="4">
    <source>
        <dbReference type="Proteomes" id="UP000188533"/>
    </source>
</evidence>
<dbReference type="SMART" id="SM00456">
    <property type="entry name" value="WW"/>
    <property type="match status" value="1"/>
</dbReference>
<comment type="caution">
    <text evidence="3">The sequence shown here is derived from an EMBL/GenBank/DDBJ whole genome shotgun (WGS) entry which is preliminary data.</text>
</comment>
<dbReference type="InterPro" id="IPR036020">
    <property type="entry name" value="WW_dom_sf"/>
</dbReference>
<dbReference type="Gene3D" id="2.20.70.10">
    <property type="match status" value="1"/>
</dbReference>
<proteinExistence type="predicted"/>
<feature type="compositionally biased region" description="Basic and acidic residues" evidence="1">
    <location>
        <begin position="103"/>
        <end position="119"/>
    </location>
</feature>
<dbReference type="InterPro" id="IPR001202">
    <property type="entry name" value="WW_dom"/>
</dbReference>
<keyword evidence="4" id="KW-1185">Reference proteome</keyword>
<dbReference type="EMBL" id="BDGU01000292">
    <property type="protein sequence ID" value="GAW06011.1"/>
    <property type="molecule type" value="Genomic_DNA"/>
</dbReference>
<feature type="region of interest" description="Disordered" evidence="1">
    <location>
        <begin position="277"/>
        <end position="301"/>
    </location>
</feature>
<evidence type="ECO:0000259" key="2">
    <source>
        <dbReference type="SMART" id="SM00456"/>
    </source>
</evidence>
<reference evidence="3 4" key="1">
    <citation type="submission" date="2016-08" db="EMBL/GenBank/DDBJ databases">
        <authorList>
            <consortium name="Lentinula edodes genome sequencing consortium"/>
            <person name="Sakamoto Y."/>
            <person name="Nakade K."/>
            <person name="Sato S."/>
            <person name="Yoshida Y."/>
            <person name="Miyazaki K."/>
            <person name="Natsume S."/>
            <person name="Konno N."/>
        </authorList>
    </citation>
    <scope>NUCLEOTIDE SEQUENCE [LARGE SCALE GENOMIC DNA]</scope>
    <source>
        <strain evidence="3 4">NBRC 111202</strain>
    </source>
</reference>
<dbReference type="SUPFAM" id="SSF51045">
    <property type="entry name" value="WW domain"/>
    <property type="match status" value="1"/>
</dbReference>
<dbReference type="STRING" id="5353.A0A1Q3EFP7"/>
<dbReference type="CDD" id="cd00201">
    <property type="entry name" value="WW"/>
    <property type="match status" value="1"/>
</dbReference>
<name>A0A1Q3EFP7_LENED</name>
<reference evidence="3 4" key="2">
    <citation type="submission" date="2017-02" db="EMBL/GenBank/DDBJ databases">
        <title>A genome survey and senescence transcriptome analysis in Lentinula edodes.</title>
        <authorList>
            <person name="Sakamoto Y."/>
            <person name="Nakade K."/>
            <person name="Sato S."/>
            <person name="Yoshida Y."/>
            <person name="Miyazaki K."/>
            <person name="Natsume S."/>
            <person name="Konno N."/>
        </authorList>
    </citation>
    <scope>NUCLEOTIDE SEQUENCE [LARGE SCALE GENOMIC DNA]</scope>
    <source>
        <strain evidence="3 4">NBRC 111202</strain>
    </source>
</reference>
<gene>
    <name evidence="3" type="ORF">LENED_007903</name>
</gene>